<dbReference type="EMBL" id="JBHSMF010000010">
    <property type="protein sequence ID" value="MFC5499859.1"/>
    <property type="molecule type" value="Genomic_DNA"/>
</dbReference>
<evidence type="ECO:0000313" key="1">
    <source>
        <dbReference type="EMBL" id="MFC5499859.1"/>
    </source>
</evidence>
<accession>A0ABW0NHJ2</accession>
<sequence length="136" mass="14718">MDRGLAPCEALLQGQSLLPGHYYQGSWEAGRLVLAPQYRTGPEVLKRCLFLALLDLVRSTTIENLFATCNPALGRLYRRCGFTVLVKNACEGDGGNYSLIHGDVPTVLRALAGTDAERQLAEEELAALAAPDRVCA</sequence>
<keyword evidence="2" id="KW-1185">Reference proteome</keyword>
<proteinExistence type="predicted"/>
<dbReference type="InterPro" id="IPR016181">
    <property type="entry name" value="Acyl_CoA_acyltransferase"/>
</dbReference>
<gene>
    <name evidence="1" type="ORF">ACFPOE_20120</name>
</gene>
<dbReference type="Proteomes" id="UP001596037">
    <property type="component" value="Unassembled WGS sequence"/>
</dbReference>
<protein>
    <submittedName>
        <fullName evidence="1">N-acetyltransferase</fullName>
    </submittedName>
</protein>
<dbReference type="SUPFAM" id="SSF55729">
    <property type="entry name" value="Acyl-CoA N-acyltransferases (Nat)"/>
    <property type="match status" value="1"/>
</dbReference>
<comment type="caution">
    <text evidence="1">The sequence shown here is derived from an EMBL/GenBank/DDBJ whole genome shotgun (WGS) entry which is preliminary data.</text>
</comment>
<reference evidence="2" key="1">
    <citation type="journal article" date="2019" name="Int. J. Syst. Evol. Microbiol.">
        <title>The Global Catalogue of Microorganisms (GCM) 10K type strain sequencing project: providing services to taxonomists for standard genome sequencing and annotation.</title>
        <authorList>
            <consortium name="The Broad Institute Genomics Platform"/>
            <consortium name="The Broad Institute Genome Sequencing Center for Infectious Disease"/>
            <person name="Wu L."/>
            <person name="Ma J."/>
        </authorList>
    </citation>
    <scope>NUCLEOTIDE SEQUENCE [LARGE SCALE GENOMIC DNA]</scope>
    <source>
        <strain evidence="2">CCUG 57401</strain>
    </source>
</reference>
<evidence type="ECO:0000313" key="2">
    <source>
        <dbReference type="Proteomes" id="UP001596037"/>
    </source>
</evidence>
<name>A0ABW0NHJ2_9BURK</name>
<dbReference type="Gene3D" id="3.40.630.30">
    <property type="match status" value="1"/>
</dbReference>
<organism evidence="1 2">
    <name type="scientific">Caenimonas terrae</name>
    <dbReference type="NCBI Taxonomy" id="696074"/>
    <lineage>
        <taxon>Bacteria</taxon>
        <taxon>Pseudomonadati</taxon>
        <taxon>Pseudomonadota</taxon>
        <taxon>Betaproteobacteria</taxon>
        <taxon>Burkholderiales</taxon>
        <taxon>Comamonadaceae</taxon>
        <taxon>Caenimonas</taxon>
    </lineage>
</organism>